<evidence type="ECO:0000256" key="10">
    <source>
        <dbReference type="ARBA" id="ARBA00048679"/>
    </source>
</evidence>
<dbReference type="PANTHER" id="PTHR24356">
    <property type="entry name" value="SERINE/THREONINE-PROTEIN KINASE"/>
    <property type="match status" value="1"/>
</dbReference>
<dbReference type="InterPro" id="IPR008271">
    <property type="entry name" value="Ser/Thr_kinase_AS"/>
</dbReference>
<evidence type="ECO:0000313" key="15">
    <source>
        <dbReference type="Proteomes" id="UP000694867"/>
    </source>
</evidence>
<dbReference type="PROSITE" id="PS00108">
    <property type="entry name" value="PROTEIN_KINASE_ST"/>
    <property type="match status" value="1"/>
</dbReference>
<dbReference type="EC" id="2.7.11.1" evidence="1"/>
<gene>
    <name evidence="16" type="primary">LOC100906255</name>
</gene>
<dbReference type="KEGG" id="goe:100906255"/>
<feature type="binding site" evidence="11">
    <location>
        <position position="94"/>
    </location>
    <ligand>
        <name>ATP</name>
        <dbReference type="ChEBI" id="CHEBI:30616"/>
    </ligand>
</feature>
<sequence>MGEPSDNPPRKRPRTEEVIGNLTDNIGSTADKHGPAAYGLHLESAQHFFKQKYDADECPEAALSDFEFSMQLGSGCYGTVYLSRYKDGQVCALKQSTYENALEEKRIIYSLESPFIVEVFFAFRDDKIIYIALELAPRGALSRHITCIRDSRSEQPVKLISAQVVLALEYMHECRVAHRDLKCSNIVLFEDGYVKLCDFGIAMAIREDDPNQMFRLTGKRGVIAPEQIKALLVSSLCSDWWMFGMVIRDLLPLTGGFEGAEATPSDSSLSDFLRGLFHEKVTERLGVTLGGAKNIKEHPWYRDVDFRQLYHKNIPMLEKLPPEINQVNLGEGAIFSKKFPELVPGSDSSVSKPARVPDDSS</sequence>
<evidence type="ECO:0000256" key="12">
    <source>
        <dbReference type="RuleBase" id="RU000304"/>
    </source>
</evidence>
<evidence type="ECO:0000313" key="16">
    <source>
        <dbReference type="RefSeq" id="XP_003740261.1"/>
    </source>
</evidence>
<keyword evidence="7 11" id="KW-0067">ATP-binding</keyword>
<evidence type="ECO:0000256" key="4">
    <source>
        <dbReference type="ARBA" id="ARBA00022679"/>
    </source>
</evidence>
<evidence type="ECO:0000256" key="2">
    <source>
        <dbReference type="ARBA" id="ARBA00022148"/>
    </source>
</evidence>
<dbReference type="Pfam" id="PF00069">
    <property type="entry name" value="Pkinase"/>
    <property type="match status" value="1"/>
</dbReference>
<dbReference type="GO" id="GO:0005524">
    <property type="term" value="F:ATP binding"/>
    <property type="evidence" value="ECO:0007669"/>
    <property type="project" value="UniProtKB-UniRule"/>
</dbReference>
<proteinExistence type="inferred from homology"/>
<dbReference type="RefSeq" id="XP_003740261.1">
    <property type="nucleotide sequence ID" value="XM_003740213.1"/>
</dbReference>
<evidence type="ECO:0000256" key="7">
    <source>
        <dbReference type="ARBA" id="ARBA00022840"/>
    </source>
</evidence>
<dbReference type="AlphaFoldDB" id="A0AAJ6QQ98"/>
<dbReference type="PANTHER" id="PTHR24356:SF1">
    <property type="entry name" value="SERINE_THREONINE-PROTEIN KINASE GREATWALL"/>
    <property type="match status" value="1"/>
</dbReference>
<dbReference type="GO" id="GO:0035556">
    <property type="term" value="P:intracellular signal transduction"/>
    <property type="evidence" value="ECO:0007669"/>
    <property type="project" value="TreeGrafter"/>
</dbReference>
<keyword evidence="6" id="KW-0418">Kinase</keyword>
<evidence type="ECO:0000259" key="14">
    <source>
        <dbReference type="PROSITE" id="PS50011"/>
    </source>
</evidence>
<accession>A0AAJ6QQ98</accession>
<keyword evidence="3 12" id="KW-0723">Serine/threonine-protein kinase</keyword>
<protein>
    <recommendedName>
        <fullName evidence="2">Serine/threonine-protein kinase greatwall</fullName>
        <ecNumber evidence="1">2.7.11.1</ecNumber>
    </recommendedName>
    <alternativeName>
        <fullName evidence="8">Microtubule-associated serine/threonine-protein kinase-like</fullName>
    </alternativeName>
</protein>
<dbReference type="InterPro" id="IPR017441">
    <property type="entry name" value="Protein_kinase_ATP_BS"/>
</dbReference>
<dbReference type="SMART" id="SM00220">
    <property type="entry name" value="S_TKc"/>
    <property type="match status" value="1"/>
</dbReference>
<feature type="domain" description="Protein kinase" evidence="14">
    <location>
        <begin position="66"/>
        <end position="301"/>
    </location>
</feature>
<evidence type="ECO:0000256" key="3">
    <source>
        <dbReference type="ARBA" id="ARBA00022527"/>
    </source>
</evidence>
<keyword evidence="4" id="KW-0808">Transferase</keyword>
<comment type="similarity">
    <text evidence="12">Belongs to the protein kinase superfamily.</text>
</comment>
<keyword evidence="15" id="KW-1185">Reference proteome</keyword>
<comment type="catalytic activity">
    <reaction evidence="9">
        <text>L-threonyl-[protein] + ATP = O-phospho-L-threonyl-[protein] + ADP + H(+)</text>
        <dbReference type="Rhea" id="RHEA:46608"/>
        <dbReference type="Rhea" id="RHEA-COMP:11060"/>
        <dbReference type="Rhea" id="RHEA-COMP:11605"/>
        <dbReference type="ChEBI" id="CHEBI:15378"/>
        <dbReference type="ChEBI" id="CHEBI:30013"/>
        <dbReference type="ChEBI" id="CHEBI:30616"/>
        <dbReference type="ChEBI" id="CHEBI:61977"/>
        <dbReference type="ChEBI" id="CHEBI:456216"/>
        <dbReference type="EC" id="2.7.11.1"/>
    </reaction>
</comment>
<dbReference type="SUPFAM" id="SSF56112">
    <property type="entry name" value="Protein kinase-like (PK-like)"/>
    <property type="match status" value="1"/>
</dbReference>
<keyword evidence="5 11" id="KW-0547">Nucleotide-binding</keyword>
<dbReference type="GO" id="GO:0004674">
    <property type="term" value="F:protein serine/threonine kinase activity"/>
    <property type="evidence" value="ECO:0007669"/>
    <property type="project" value="UniProtKB-KW"/>
</dbReference>
<dbReference type="PROSITE" id="PS50011">
    <property type="entry name" value="PROTEIN_KINASE_DOM"/>
    <property type="match status" value="1"/>
</dbReference>
<evidence type="ECO:0000256" key="13">
    <source>
        <dbReference type="SAM" id="MobiDB-lite"/>
    </source>
</evidence>
<evidence type="ECO:0000256" key="5">
    <source>
        <dbReference type="ARBA" id="ARBA00022741"/>
    </source>
</evidence>
<feature type="region of interest" description="Disordered" evidence="13">
    <location>
        <begin position="341"/>
        <end position="361"/>
    </location>
</feature>
<dbReference type="Gene3D" id="3.30.200.20">
    <property type="entry name" value="Phosphorylase Kinase, domain 1"/>
    <property type="match status" value="1"/>
</dbReference>
<reference evidence="16" key="1">
    <citation type="submission" date="2025-08" db="UniProtKB">
        <authorList>
            <consortium name="RefSeq"/>
        </authorList>
    </citation>
    <scope>IDENTIFICATION</scope>
</reference>
<dbReference type="Gene3D" id="1.10.510.10">
    <property type="entry name" value="Transferase(Phosphotransferase) domain 1"/>
    <property type="match status" value="2"/>
</dbReference>
<evidence type="ECO:0000256" key="1">
    <source>
        <dbReference type="ARBA" id="ARBA00012513"/>
    </source>
</evidence>
<dbReference type="InterPro" id="IPR000719">
    <property type="entry name" value="Prot_kinase_dom"/>
</dbReference>
<dbReference type="InterPro" id="IPR050236">
    <property type="entry name" value="Ser_Thr_kinase_AGC"/>
</dbReference>
<dbReference type="InterPro" id="IPR011009">
    <property type="entry name" value="Kinase-like_dom_sf"/>
</dbReference>
<evidence type="ECO:0000256" key="9">
    <source>
        <dbReference type="ARBA" id="ARBA00047899"/>
    </source>
</evidence>
<evidence type="ECO:0000256" key="8">
    <source>
        <dbReference type="ARBA" id="ARBA00033099"/>
    </source>
</evidence>
<dbReference type="GeneID" id="100906255"/>
<dbReference type="Proteomes" id="UP000694867">
    <property type="component" value="Unplaced"/>
</dbReference>
<comment type="catalytic activity">
    <reaction evidence="10">
        <text>L-seryl-[protein] + ATP = O-phospho-L-seryl-[protein] + ADP + H(+)</text>
        <dbReference type="Rhea" id="RHEA:17989"/>
        <dbReference type="Rhea" id="RHEA-COMP:9863"/>
        <dbReference type="Rhea" id="RHEA-COMP:11604"/>
        <dbReference type="ChEBI" id="CHEBI:15378"/>
        <dbReference type="ChEBI" id="CHEBI:29999"/>
        <dbReference type="ChEBI" id="CHEBI:30616"/>
        <dbReference type="ChEBI" id="CHEBI:83421"/>
        <dbReference type="ChEBI" id="CHEBI:456216"/>
        <dbReference type="EC" id="2.7.11.1"/>
    </reaction>
</comment>
<organism evidence="15 16">
    <name type="scientific">Galendromus occidentalis</name>
    <name type="common">western predatory mite</name>
    <dbReference type="NCBI Taxonomy" id="34638"/>
    <lineage>
        <taxon>Eukaryota</taxon>
        <taxon>Metazoa</taxon>
        <taxon>Ecdysozoa</taxon>
        <taxon>Arthropoda</taxon>
        <taxon>Chelicerata</taxon>
        <taxon>Arachnida</taxon>
        <taxon>Acari</taxon>
        <taxon>Parasitiformes</taxon>
        <taxon>Mesostigmata</taxon>
        <taxon>Gamasina</taxon>
        <taxon>Phytoseioidea</taxon>
        <taxon>Phytoseiidae</taxon>
        <taxon>Typhlodrominae</taxon>
        <taxon>Galendromus</taxon>
    </lineage>
</organism>
<evidence type="ECO:0000256" key="6">
    <source>
        <dbReference type="ARBA" id="ARBA00022777"/>
    </source>
</evidence>
<name>A0AAJ6QQ98_9ACAR</name>
<evidence type="ECO:0000256" key="11">
    <source>
        <dbReference type="PROSITE-ProRule" id="PRU10141"/>
    </source>
</evidence>
<dbReference type="PROSITE" id="PS00107">
    <property type="entry name" value="PROTEIN_KINASE_ATP"/>
    <property type="match status" value="1"/>
</dbReference>